<organism evidence="1 2">
    <name type="scientific">Lysinibacillus zambalensis</name>
    <dbReference type="NCBI Taxonomy" id="3160866"/>
    <lineage>
        <taxon>Bacteria</taxon>
        <taxon>Bacillati</taxon>
        <taxon>Bacillota</taxon>
        <taxon>Bacilli</taxon>
        <taxon>Bacillales</taxon>
        <taxon>Bacillaceae</taxon>
        <taxon>Lysinibacillus</taxon>
    </lineage>
</organism>
<gene>
    <name evidence="1" type="ORF">ABNX05_15035</name>
</gene>
<comment type="caution">
    <text evidence="1">The sequence shown here is derived from an EMBL/GenBank/DDBJ whole genome shotgun (WGS) entry which is preliminary data.</text>
</comment>
<dbReference type="RefSeq" id="WP_349660454.1">
    <property type="nucleotide sequence ID" value="NZ_JBEGDG010000010.1"/>
</dbReference>
<name>A0ABV1MTW1_9BACI</name>
<evidence type="ECO:0000313" key="1">
    <source>
        <dbReference type="EMBL" id="MEQ6355943.1"/>
    </source>
</evidence>
<dbReference type="EMBL" id="JBEGDG010000010">
    <property type="protein sequence ID" value="MEQ6355943.1"/>
    <property type="molecule type" value="Genomic_DNA"/>
</dbReference>
<sequence length="91" mass="10387">MRFFEVTQPYYALLKAKNPESARQIYTKIVEGVQQLTLDEMLEMKEVPVEYASVVYSRSRTKEAREIPLDAVVQALTNRTEMILTVDGCAA</sequence>
<accession>A0ABV1MTW1</accession>
<evidence type="ECO:0000313" key="2">
    <source>
        <dbReference type="Proteomes" id="UP001478862"/>
    </source>
</evidence>
<protein>
    <submittedName>
        <fullName evidence="1">Uncharacterized protein</fullName>
    </submittedName>
</protein>
<dbReference type="Proteomes" id="UP001478862">
    <property type="component" value="Unassembled WGS sequence"/>
</dbReference>
<keyword evidence="2" id="KW-1185">Reference proteome</keyword>
<reference evidence="1 2" key="1">
    <citation type="submission" date="2024-06" db="EMBL/GenBank/DDBJ databases">
        <title>Lysinibacillus zambalefons sp. nov., a Novel Firmicute Isolated from the Poon Bato Zambales Hyperalkaline Spring.</title>
        <authorList>
            <person name="Aja J.A."/>
            <person name="Lazaro J.E.H."/>
            <person name="Llorin L.D."/>
            <person name="Lim K.R."/>
            <person name="Teodosio J."/>
            <person name="Dalisay D.S."/>
        </authorList>
    </citation>
    <scope>NUCLEOTIDE SEQUENCE [LARGE SCALE GENOMIC DNA]</scope>
    <source>
        <strain evidence="1 2">M3</strain>
    </source>
</reference>
<proteinExistence type="predicted"/>